<name>F3YXG1_DESAF</name>
<evidence type="ECO:0000313" key="3">
    <source>
        <dbReference type="EMBL" id="EGJ51738.1"/>
    </source>
</evidence>
<reference evidence="3 4" key="1">
    <citation type="journal article" date="2011" name="J. Bacteriol.">
        <title>Genome sequence of the mercury-methylating and pleomorphic Desulfovibrio africanus Strain Walvis Bay.</title>
        <authorList>
            <person name="Brown S.D."/>
            <person name="Wall J.D."/>
            <person name="Kucken A.M."/>
            <person name="Gilmour C.C."/>
            <person name="Podar M."/>
            <person name="Brandt C.C."/>
            <person name="Teshima H."/>
            <person name="Detter J.C."/>
            <person name="Han C.S."/>
            <person name="Land M.L."/>
            <person name="Lucas S."/>
            <person name="Han J."/>
            <person name="Pennacchio L."/>
            <person name="Nolan M."/>
            <person name="Pitluck S."/>
            <person name="Woyke T."/>
            <person name="Goodwin L."/>
            <person name="Palumbo A.V."/>
            <person name="Elias D.A."/>
        </authorList>
    </citation>
    <scope>NUCLEOTIDE SEQUENCE [LARGE SCALE GENOMIC DNA]</scope>
    <source>
        <strain evidence="3 4">Walvis Bay</strain>
    </source>
</reference>
<dbReference type="Proteomes" id="UP000007844">
    <property type="component" value="Chromosome"/>
</dbReference>
<dbReference type="PANTHER" id="PTHR30015">
    <property type="entry name" value="MRR RESTRICTION SYSTEM PROTEIN"/>
    <property type="match status" value="1"/>
</dbReference>
<keyword evidence="3" id="KW-0255">Endonuclease</keyword>
<dbReference type="PANTHER" id="PTHR30015:SF7">
    <property type="entry name" value="TYPE IV METHYL-DIRECTED RESTRICTION ENZYME ECOKMRR"/>
    <property type="match status" value="1"/>
</dbReference>
<dbReference type="HOGENOM" id="CLU_063822_2_0_7"/>
<dbReference type="EMBL" id="CP003221">
    <property type="protein sequence ID" value="EGJ51738.1"/>
    <property type="molecule type" value="Genomic_DNA"/>
</dbReference>
<dbReference type="InterPro" id="IPR052906">
    <property type="entry name" value="Type_IV_Methyl-Rstrct_Enzyme"/>
</dbReference>
<dbReference type="GO" id="GO:0003677">
    <property type="term" value="F:DNA binding"/>
    <property type="evidence" value="ECO:0007669"/>
    <property type="project" value="InterPro"/>
</dbReference>
<gene>
    <name evidence="3" type="ORF">Desaf_3453</name>
</gene>
<protein>
    <submittedName>
        <fullName evidence="3">Restriction endonuclease</fullName>
    </submittedName>
</protein>
<dbReference type="eggNOG" id="COG1715">
    <property type="taxonomic scope" value="Bacteria"/>
</dbReference>
<dbReference type="SUPFAM" id="SSF52980">
    <property type="entry name" value="Restriction endonuclease-like"/>
    <property type="match status" value="1"/>
</dbReference>
<dbReference type="InterPro" id="IPR007560">
    <property type="entry name" value="Restrct_endonuc_IV_Mrr"/>
</dbReference>
<dbReference type="AlphaFoldDB" id="F3YXG1"/>
<dbReference type="Pfam" id="PF14338">
    <property type="entry name" value="Mrr_N"/>
    <property type="match status" value="1"/>
</dbReference>
<feature type="domain" description="Restriction system protein Mrr-like N-terminal" evidence="2">
    <location>
        <begin position="6"/>
        <end position="91"/>
    </location>
</feature>
<dbReference type="STRING" id="690850.Desaf_3453"/>
<keyword evidence="3" id="KW-0540">Nuclease</keyword>
<dbReference type="RefSeq" id="WP_014261352.1">
    <property type="nucleotide sequence ID" value="NC_016629.1"/>
</dbReference>
<dbReference type="GO" id="GO:0009307">
    <property type="term" value="P:DNA restriction-modification system"/>
    <property type="evidence" value="ECO:0007669"/>
    <property type="project" value="InterPro"/>
</dbReference>
<dbReference type="KEGG" id="daf:Desaf_3453"/>
<dbReference type="Gene3D" id="3.40.1350.10">
    <property type="match status" value="1"/>
</dbReference>
<organism evidence="3 4">
    <name type="scientific">Desulfocurvibacter africanus subsp. africanus str. Walvis Bay</name>
    <dbReference type="NCBI Taxonomy" id="690850"/>
    <lineage>
        <taxon>Bacteria</taxon>
        <taxon>Pseudomonadati</taxon>
        <taxon>Thermodesulfobacteriota</taxon>
        <taxon>Desulfovibrionia</taxon>
        <taxon>Desulfovibrionales</taxon>
        <taxon>Desulfovibrionaceae</taxon>
        <taxon>Desulfocurvibacter</taxon>
    </lineage>
</organism>
<dbReference type="InterPro" id="IPR025745">
    <property type="entry name" value="Mrr-like_N_dom"/>
</dbReference>
<feature type="domain" description="Restriction endonuclease type IV Mrr" evidence="1">
    <location>
        <begin position="154"/>
        <end position="273"/>
    </location>
</feature>
<dbReference type="Pfam" id="PF04471">
    <property type="entry name" value="Mrr_cat"/>
    <property type="match status" value="1"/>
</dbReference>
<sequence length="299" mass="33705">MPIPDFQTIMLPLLELSSDGKVRSSAEYRDTLADRFTLTPAEREELLPSGKQQIFSNRVSWASFYLQRAGLLTKPRRGHYQITERGREALRTRPQRINIEFLQQYPEFNAFREKSTDKKPVEETRTGETPEETLETAFQQMRGGLALEILEQVKSCTPQFFERLVVELLVGMGYGGTMHDAGMAVGKSGDEGIDGIIKEDRLGLDLIYLQAKRWEGTVGRPEVQKFVGALHGKHARKGVFITTGTFAQGAVEYAASIDSKVVLIDGKRLAELMIEFDVGVSTKATYQVKRIDSDYFNEE</sequence>
<accession>F3YXG1</accession>
<dbReference type="GO" id="GO:0015666">
    <property type="term" value="F:restriction endodeoxyribonuclease activity"/>
    <property type="evidence" value="ECO:0007669"/>
    <property type="project" value="TreeGrafter"/>
</dbReference>
<evidence type="ECO:0000259" key="2">
    <source>
        <dbReference type="Pfam" id="PF14338"/>
    </source>
</evidence>
<evidence type="ECO:0000313" key="4">
    <source>
        <dbReference type="Proteomes" id="UP000007844"/>
    </source>
</evidence>
<proteinExistence type="predicted"/>
<keyword evidence="3" id="KW-0378">Hydrolase</keyword>
<keyword evidence="4" id="KW-1185">Reference proteome</keyword>
<dbReference type="REBASE" id="38350">
    <property type="entry name" value="DafWBMrr2P"/>
</dbReference>
<dbReference type="InterPro" id="IPR011335">
    <property type="entry name" value="Restrct_endonuc-II-like"/>
</dbReference>
<dbReference type="InterPro" id="IPR011856">
    <property type="entry name" value="tRNA_endonuc-like_dom_sf"/>
</dbReference>
<evidence type="ECO:0000259" key="1">
    <source>
        <dbReference type="Pfam" id="PF04471"/>
    </source>
</evidence>